<evidence type="ECO:0000256" key="1">
    <source>
        <dbReference type="ARBA" id="ARBA00023125"/>
    </source>
</evidence>
<dbReference type="InterPro" id="IPR024061">
    <property type="entry name" value="NDT80_DNA-bd_dom"/>
</dbReference>
<evidence type="ECO:0000256" key="3">
    <source>
        <dbReference type="SAM" id="MobiDB-lite"/>
    </source>
</evidence>
<sequence>MEQGPLLPQQMPMHDYTMSDHDFNGQFAGNGHHTSYAVGGAMDGRGHSAVLPQPATNTYAYASGNPPHGTRFVPDRADASRATGHFTDSSSGSISTSPSSAASYTAFPANHYTAIPPTLGPVQLPPSFVPSFNAGTRLSSFPASCMLPPPVQAATRSDPPASSTDREAYATTASYATRPPPTVSSGSRNVGFSTYPDTPRILTGATSPTYTGYGSYIPPMASSAGCPPTNESHQFPWTDRQYLATMTCEGQEVTPNIFARVEKGFFKAPSDQKWTCYRRNYFSVTCHFELHPTINNARLFLKRESSADQMIQALGMRLSASVDGAAGKSIELVQHTPKRDSGPKCKIEVTKVHPTPPSSTRNDSVAGHVVYNMPHPNVHAPNSAPGPYLPLQATGDVGSAQPGTSSQSAYPYAASPLMPGHNTAHTFERVQFKQATANNGKRRASQQYFHLIAELLADVRKDGDEMPVWVKVAHLVSEKIVVRGRSPSHYHNEGQSGQPGRSGASGGSFSNPSGVSYTAVGSSGFRGSTGTFNGAMGGAGDYRSHYNVEHGSDGSDGSDSSPISPDEIVHSPDTDRCGPEGYQYFHAPAYDAVPSQPFKNDRYSSTDPRQYSVKAEYTDDMMGRAWQMGGCNRLTGAEASRKYFMDLMAGYS</sequence>
<feature type="compositionally biased region" description="Basic and acidic residues" evidence="3">
    <location>
        <begin position="567"/>
        <end position="578"/>
    </location>
</feature>
<feature type="region of interest" description="Disordered" evidence="3">
    <location>
        <begin position="486"/>
        <end position="510"/>
    </location>
</feature>
<keyword evidence="6" id="KW-1185">Reference proteome</keyword>
<protein>
    <submittedName>
        <fullName evidence="5">p53-like transcription factor</fullName>
    </submittedName>
</protein>
<gene>
    <name evidence="5" type="ORF">K470DRAFT_279643</name>
</gene>
<dbReference type="PANTHER" id="PTHR35144">
    <property type="entry name" value="MEIOSIS-SPECIFIC TRANSCRIPTION FACTOR NDT80"/>
    <property type="match status" value="1"/>
</dbReference>
<dbReference type="GO" id="GO:0045944">
    <property type="term" value="P:positive regulation of transcription by RNA polymerase II"/>
    <property type="evidence" value="ECO:0007669"/>
    <property type="project" value="TreeGrafter"/>
</dbReference>
<dbReference type="AlphaFoldDB" id="A0A6A7CAC8"/>
<dbReference type="Gene3D" id="2.60.40.1390">
    <property type="entry name" value="NDT80 DNA-binding domain"/>
    <property type="match status" value="1"/>
</dbReference>
<keyword evidence="1 2" id="KW-0238">DNA-binding</keyword>
<dbReference type="InterPro" id="IPR008967">
    <property type="entry name" value="p53-like_TF_DNA-bd_sf"/>
</dbReference>
<dbReference type="EMBL" id="MU005957">
    <property type="protein sequence ID" value="KAF2864390.1"/>
    <property type="molecule type" value="Genomic_DNA"/>
</dbReference>
<feature type="domain" description="NDT80" evidence="4">
    <location>
        <begin position="184"/>
        <end position="494"/>
    </location>
</feature>
<feature type="region of interest" description="Disordered" evidence="3">
    <location>
        <begin position="545"/>
        <end position="578"/>
    </location>
</feature>
<dbReference type="GO" id="GO:0003677">
    <property type="term" value="F:DNA binding"/>
    <property type="evidence" value="ECO:0007669"/>
    <property type="project" value="UniProtKB-KW"/>
</dbReference>
<feature type="compositionally biased region" description="Low complexity" evidence="3">
    <location>
        <begin position="405"/>
        <end position="416"/>
    </location>
</feature>
<accession>A0A6A7CAC8</accession>
<dbReference type="InterPro" id="IPR052605">
    <property type="entry name" value="Fungal_trans_regulator"/>
</dbReference>
<dbReference type="GO" id="GO:0003700">
    <property type="term" value="F:DNA-binding transcription factor activity"/>
    <property type="evidence" value="ECO:0007669"/>
    <property type="project" value="UniProtKB-UniRule"/>
</dbReference>
<dbReference type="InterPro" id="IPR037141">
    <property type="entry name" value="NDT80_DNA-bd_dom_sf"/>
</dbReference>
<proteinExistence type="predicted"/>
<evidence type="ECO:0000259" key="4">
    <source>
        <dbReference type="PROSITE" id="PS51517"/>
    </source>
</evidence>
<dbReference type="GO" id="GO:0000228">
    <property type="term" value="C:nuclear chromosome"/>
    <property type="evidence" value="ECO:0007669"/>
    <property type="project" value="TreeGrafter"/>
</dbReference>
<dbReference type="PROSITE" id="PS51517">
    <property type="entry name" value="NDT80"/>
    <property type="match status" value="1"/>
</dbReference>
<reference evidence="5" key="1">
    <citation type="journal article" date="2020" name="Stud. Mycol.">
        <title>101 Dothideomycetes genomes: a test case for predicting lifestyles and emergence of pathogens.</title>
        <authorList>
            <person name="Haridas S."/>
            <person name="Albert R."/>
            <person name="Binder M."/>
            <person name="Bloem J."/>
            <person name="Labutti K."/>
            <person name="Salamov A."/>
            <person name="Andreopoulos B."/>
            <person name="Baker S."/>
            <person name="Barry K."/>
            <person name="Bills G."/>
            <person name="Bluhm B."/>
            <person name="Cannon C."/>
            <person name="Castanera R."/>
            <person name="Culley D."/>
            <person name="Daum C."/>
            <person name="Ezra D."/>
            <person name="Gonzalez J."/>
            <person name="Henrissat B."/>
            <person name="Kuo A."/>
            <person name="Liang C."/>
            <person name="Lipzen A."/>
            <person name="Lutzoni F."/>
            <person name="Magnuson J."/>
            <person name="Mondo S."/>
            <person name="Nolan M."/>
            <person name="Ohm R."/>
            <person name="Pangilinan J."/>
            <person name="Park H.-J."/>
            <person name="Ramirez L."/>
            <person name="Alfaro M."/>
            <person name="Sun H."/>
            <person name="Tritt A."/>
            <person name="Yoshinaga Y."/>
            <person name="Zwiers L.-H."/>
            <person name="Turgeon B."/>
            <person name="Goodwin S."/>
            <person name="Spatafora J."/>
            <person name="Crous P."/>
            <person name="Grigoriev I."/>
        </authorList>
    </citation>
    <scope>NUCLEOTIDE SEQUENCE</scope>
    <source>
        <strain evidence="5">CBS 480.64</strain>
    </source>
</reference>
<dbReference type="PANTHER" id="PTHR35144:SF2">
    <property type="entry name" value="MEIOSIS-SPECIFIC TRANSCRIPTION FACTOR NDT80"/>
    <property type="match status" value="1"/>
</dbReference>
<feature type="DNA-binding region" description="NDT80" evidence="2">
    <location>
        <begin position="184"/>
        <end position="494"/>
    </location>
</feature>
<evidence type="ECO:0000256" key="2">
    <source>
        <dbReference type="PROSITE-ProRule" id="PRU00850"/>
    </source>
</evidence>
<evidence type="ECO:0000313" key="6">
    <source>
        <dbReference type="Proteomes" id="UP000799421"/>
    </source>
</evidence>
<dbReference type="GO" id="GO:0051321">
    <property type="term" value="P:meiotic cell cycle"/>
    <property type="evidence" value="ECO:0007669"/>
    <property type="project" value="TreeGrafter"/>
</dbReference>
<feature type="region of interest" description="Disordered" evidence="3">
    <location>
        <begin position="371"/>
        <end position="421"/>
    </location>
</feature>
<dbReference type="Pfam" id="PF05224">
    <property type="entry name" value="NDT80_PhoG"/>
    <property type="match status" value="1"/>
</dbReference>
<evidence type="ECO:0000313" key="5">
    <source>
        <dbReference type="EMBL" id="KAF2864390.1"/>
    </source>
</evidence>
<feature type="region of interest" description="Disordered" evidence="3">
    <location>
        <begin position="152"/>
        <end position="190"/>
    </location>
</feature>
<name>A0A6A7CAC8_9PEZI</name>
<organism evidence="5 6">
    <name type="scientific">Piedraia hortae CBS 480.64</name>
    <dbReference type="NCBI Taxonomy" id="1314780"/>
    <lineage>
        <taxon>Eukaryota</taxon>
        <taxon>Fungi</taxon>
        <taxon>Dikarya</taxon>
        <taxon>Ascomycota</taxon>
        <taxon>Pezizomycotina</taxon>
        <taxon>Dothideomycetes</taxon>
        <taxon>Dothideomycetidae</taxon>
        <taxon>Capnodiales</taxon>
        <taxon>Piedraiaceae</taxon>
        <taxon>Piedraia</taxon>
    </lineage>
</organism>
<dbReference type="OrthoDB" id="2288358at2759"/>
<dbReference type="Proteomes" id="UP000799421">
    <property type="component" value="Unassembled WGS sequence"/>
</dbReference>
<dbReference type="SUPFAM" id="SSF49417">
    <property type="entry name" value="p53-like transcription factors"/>
    <property type="match status" value="1"/>
</dbReference>